<evidence type="ECO:0000313" key="12">
    <source>
        <dbReference type="EMBL" id="MEK8024986.1"/>
    </source>
</evidence>
<dbReference type="RefSeq" id="WP_341372771.1">
    <property type="nucleotide sequence ID" value="NZ_JBBUTF010000003.1"/>
</dbReference>
<feature type="region of interest" description="Disordered" evidence="10">
    <location>
        <begin position="1"/>
        <end position="22"/>
    </location>
</feature>
<dbReference type="Pfam" id="PF00849">
    <property type="entry name" value="PseudoU_synth_2"/>
    <property type="match status" value="1"/>
</dbReference>
<keyword evidence="13" id="KW-1185">Reference proteome</keyword>
<dbReference type="EMBL" id="JBBUTF010000003">
    <property type="protein sequence ID" value="MEK8024986.1"/>
    <property type="molecule type" value="Genomic_DNA"/>
</dbReference>
<proteinExistence type="predicted"/>
<organism evidence="12 13">
    <name type="scientific">Pseudaquabacterium rugosum</name>
    <dbReference type="NCBI Taxonomy" id="2984194"/>
    <lineage>
        <taxon>Bacteria</taxon>
        <taxon>Pseudomonadati</taxon>
        <taxon>Pseudomonadota</taxon>
        <taxon>Betaproteobacteria</taxon>
        <taxon>Burkholderiales</taxon>
        <taxon>Sphaerotilaceae</taxon>
        <taxon>Pseudaquabacterium</taxon>
    </lineage>
</organism>
<evidence type="ECO:0000313" key="13">
    <source>
        <dbReference type="Proteomes" id="UP001368500"/>
    </source>
</evidence>
<dbReference type="Proteomes" id="UP001368500">
    <property type="component" value="Unassembled WGS sequence"/>
</dbReference>
<comment type="function">
    <text evidence="4">Responsible for synthesis of pseudouridine from uracil-65 in transfer RNAs.</text>
</comment>
<dbReference type="PANTHER" id="PTHR21600">
    <property type="entry name" value="MITOCHONDRIAL RNA PSEUDOURIDINE SYNTHASE"/>
    <property type="match status" value="1"/>
</dbReference>
<reference evidence="12 13" key="1">
    <citation type="submission" date="2024-04" db="EMBL/GenBank/DDBJ databases">
        <title>Novel species of the genus Ideonella isolated from streams.</title>
        <authorList>
            <person name="Lu H."/>
        </authorList>
    </citation>
    <scope>NUCLEOTIDE SEQUENCE [LARGE SCALE GENOMIC DNA]</scope>
    <source>
        <strain evidence="12 13">BYS139W</strain>
    </source>
</reference>
<sequence length="279" mass="30674">MPADPSDEIATADASGTAGPASDADRWPLPLLHRDARLIAVHKPAGLLVHRSALDAHAEHDALTLLRERLDLPLWPVHRLDKGTSGVLLFARDVDAARRLGAAFAGGRTHKRYRALVRGWPAEHGLCTHPLARDPERPSAGQPQLEACTSWQRLACLEVPLRTSSTHERTRLALLALSPRQGRRHQIRRHAKHIGHPLIGDSTHGKGPLNRTLATWYGLNRLWLHAALLDVPHPDDAARRLRLEAPPGPEWADWERWTHPDGPAGSAGPSNPAHRPDIG</sequence>
<dbReference type="InterPro" id="IPR006145">
    <property type="entry name" value="PsdUridine_synth_RsuA/RluA"/>
</dbReference>
<protein>
    <recommendedName>
        <fullName evidence="6">tRNA pseudouridine synthase C</fullName>
        <ecNumber evidence="5">5.4.99.26</ecNumber>
    </recommendedName>
    <alternativeName>
        <fullName evidence="8">tRNA pseudouridine(65) synthase</fullName>
    </alternativeName>
    <alternativeName>
        <fullName evidence="9">tRNA pseudouridylate synthase C</fullName>
    </alternativeName>
    <alternativeName>
        <fullName evidence="7">tRNA-uridine isomerase C</fullName>
    </alternativeName>
</protein>
<dbReference type="InterPro" id="IPR006224">
    <property type="entry name" value="PsdUridine_synth_RluA-like_CS"/>
</dbReference>
<dbReference type="InterPro" id="IPR020103">
    <property type="entry name" value="PsdUridine_synth_cat_dom_sf"/>
</dbReference>
<dbReference type="PROSITE" id="PS01129">
    <property type="entry name" value="PSI_RLU"/>
    <property type="match status" value="1"/>
</dbReference>
<keyword evidence="1" id="KW-0819">tRNA processing</keyword>
<accession>A0ABU9B572</accession>
<evidence type="ECO:0000256" key="8">
    <source>
        <dbReference type="ARBA" id="ARBA00041975"/>
    </source>
</evidence>
<evidence type="ECO:0000256" key="2">
    <source>
        <dbReference type="ARBA" id="ARBA00023235"/>
    </source>
</evidence>
<evidence type="ECO:0000256" key="4">
    <source>
        <dbReference type="ARBA" id="ARBA00037670"/>
    </source>
</evidence>
<evidence type="ECO:0000259" key="11">
    <source>
        <dbReference type="Pfam" id="PF00849"/>
    </source>
</evidence>
<dbReference type="PANTHER" id="PTHR21600:SF56">
    <property type="entry name" value="TRNA PSEUDOURIDINE SYNTHASE C"/>
    <property type="match status" value="1"/>
</dbReference>
<evidence type="ECO:0000256" key="5">
    <source>
        <dbReference type="ARBA" id="ARBA00038943"/>
    </source>
</evidence>
<keyword evidence="2" id="KW-0413">Isomerase</keyword>
<evidence type="ECO:0000256" key="1">
    <source>
        <dbReference type="ARBA" id="ARBA00022694"/>
    </source>
</evidence>
<feature type="domain" description="Pseudouridine synthase RsuA/RluA-like" evidence="11">
    <location>
        <begin position="38"/>
        <end position="193"/>
    </location>
</feature>
<evidence type="ECO:0000256" key="3">
    <source>
        <dbReference type="ARBA" id="ARBA00036607"/>
    </source>
</evidence>
<feature type="region of interest" description="Disordered" evidence="10">
    <location>
        <begin position="247"/>
        <end position="279"/>
    </location>
</feature>
<evidence type="ECO:0000256" key="10">
    <source>
        <dbReference type="SAM" id="MobiDB-lite"/>
    </source>
</evidence>
<dbReference type="Gene3D" id="3.30.2350.10">
    <property type="entry name" value="Pseudouridine synthase"/>
    <property type="match status" value="1"/>
</dbReference>
<comment type="catalytic activity">
    <reaction evidence="3">
        <text>uridine(65) in tRNA = pseudouridine(65) in tRNA</text>
        <dbReference type="Rhea" id="RHEA:42536"/>
        <dbReference type="Rhea" id="RHEA-COMP:10103"/>
        <dbReference type="Rhea" id="RHEA-COMP:10104"/>
        <dbReference type="ChEBI" id="CHEBI:65314"/>
        <dbReference type="ChEBI" id="CHEBI:65315"/>
        <dbReference type="EC" id="5.4.99.26"/>
    </reaction>
</comment>
<gene>
    <name evidence="12" type="ORF">AACH11_03300</name>
</gene>
<evidence type="ECO:0000256" key="7">
    <source>
        <dbReference type="ARBA" id="ARBA00041803"/>
    </source>
</evidence>
<dbReference type="EC" id="5.4.99.26" evidence="5"/>
<dbReference type="SUPFAM" id="SSF55120">
    <property type="entry name" value="Pseudouridine synthase"/>
    <property type="match status" value="1"/>
</dbReference>
<comment type="caution">
    <text evidence="12">The sequence shown here is derived from an EMBL/GenBank/DDBJ whole genome shotgun (WGS) entry which is preliminary data.</text>
</comment>
<evidence type="ECO:0000256" key="9">
    <source>
        <dbReference type="ARBA" id="ARBA00043049"/>
    </source>
</evidence>
<name>A0ABU9B572_9BURK</name>
<evidence type="ECO:0000256" key="6">
    <source>
        <dbReference type="ARBA" id="ARBA00040675"/>
    </source>
</evidence>
<dbReference type="InterPro" id="IPR050188">
    <property type="entry name" value="RluA_PseudoU_synthase"/>
</dbReference>